<dbReference type="SUPFAM" id="SSF55681">
    <property type="entry name" value="Class II aaRS and biotin synthetases"/>
    <property type="match status" value="1"/>
</dbReference>
<dbReference type="PROSITE" id="PS50862">
    <property type="entry name" value="AA_TRNA_LIGASE_II"/>
    <property type="match status" value="1"/>
</dbReference>
<evidence type="ECO:0000256" key="3">
    <source>
        <dbReference type="ARBA" id="ARBA00022741"/>
    </source>
</evidence>
<evidence type="ECO:0000256" key="7">
    <source>
        <dbReference type="ARBA" id="ARBA00031113"/>
    </source>
</evidence>
<dbReference type="UniPathway" id="UPA00906">
    <property type="reaction ID" value="UER00895"/>
</dbReference>
<comment type="caution">
    <text evidence="12">The sequence shown here is derived from an EMBL/GenBank/DDBJ whole genome shotgun (WGS) entry which is preliminary data.</text>
</comment>
<evidence type="ECO:0000256" key="5">
    <source>
        <dbReference type="ARBA" id="ARBA00023002"/>
    </source>
</evidence>
<dbReference type="Pfam" id="PF00587">
    <property type="entry name" value="tRNA-synt_2b"/>
    <property type="match status" value="1"/>
</dbReference>
<evidence type="ECO:0000256" key="9">
    <source>
        <dbReference type="SAM" id="MobiDB-lite"/>
    </source>
</evidence>
<dbReference type="InterPro" id="IPR010978">
    <property type="entry name" value="tRNA-bd_arm"/>
</dbReference>
<dbReference type="InterPro" id="IPR042103">
    <property type="entry name" value="SerRS_1_N_sf"/>
</dbReference>
<dbReference type="InterPro" id="IPR003099">
    <property type="entry name" value="Prephen_DH"/>
</dbReference>
<evidence type="ECO:0000256" key="8">
    <source>
        <dbReference type="ARBA" id="ARBA00034892"/>
    </source>
</evidence>
<dbReference type="PROSITE" id="PS51176">
    <property type="entry name" value="PDH_ADH"/>
    <property type="match status" value="1"/>
</dbReference>
<dbReference type="GO" id="GO:0005524">
    <property type="term" value="F:ATP binding"/>
    <property type="evidence" value="ECO:0007669"/>
    <property type="project" value="UniProtKB-KW"/>
</dbReference>
<dbReference type="SUPFAM" id="SSF46589">
    <property type="entry name" value="tRNA-binding arm"/>
    <property type="match status" value="1"/>
</dbReference>
<dbReference type="GO" id="GO:0006571">
    <property type="term" value="P:tyrosine biosynthetic process"/>
    <property type="evidence" value="ECO:0007669"/>
    <property type="project" value="InterPro"/>
</dbReference>
<dbReference type="Gene3D" id="1.10.3660.10">
    <property type="entry name" value="6-phosphogluconate dehydrogenase C-terminal like domain"/>
    <property type="match status" value="2"/>
</dbReference>
<gene>
    <name evidence="12" type="ORF">D9757_010209</name>
</gene>
<dbReference type="NCBIfam" id="TIGR00414">
    <property type="entry name" value="serS"/>
    <property type="match status" value="1"/>
</dbReference>
<feature type="domain" description="Aminoacyl-transfer RNA synthetases class-II family profile" evidence="10">
    <location>
        <begin position="149"/>
        <end position="361"/>
    </location>
</feature>
<dbReference type="PANTHER" id="PTHR11778">
    <property type="entry name" value="SERYL-TRNA SYNTHETASE"/>
    <property type="match status" value="1"/>
</dbReference>
<dbReference type="AlphaFoldDB" id="A0A8H5GP93"/>
<dbReference type="OrthoDB" id="10264585at2759"/>
<dbReference type="GO" id="GO:0008977">
    <property type="term" value="F:prephenate dehydrogenase (NAD+) activity"/>
    <property type="evidence" value="ECO:0007669"/>
    <property type="project" value="InterPro"/>
</dbReference>
<dbReference type="GO" id="GO:0004665">
    <property type="term" value="F:prephenate dehydrogenase (NADP+) activity"/>
    <property type="evidence" value="ECO:0007669"/>
    <property type="project" value="InterPro"/>
</dbReference>
<keyword evidence="2" id="KW-0436">Ligase</keyword>
<protein>
    <recommendedName>
        <fullName evidence="1">serine--tRNA ligase</fullName>
        <ecNumber evidence="1">6.1.1.11</ecNumber>
    </recommendedName>
    <alternativeName>
        <fullName evidence="7">Seryl-tRNA synthetase</fullName>
    </alternativeName>
    <alternativeName>
        <fullName evidence="8">Seryl-tRNA(Ser) synthetase</fullName>
    </alternativeName>
</protein>
<keyword evidence="6" id="KW-0030">Aminoacyl-tRNA synthetase</keyword>
<evidence type="ECO:0000313" key="13">
    <source>
        <dbReference type="Proteomes" id="UP000518752"/>
    </source>
</evidence>
<evidence type="ECO:0000256" key="2">
    <source>
        <dbReference type="ARBA" id="ARBA00022598"/>
    </source>
</evidence>
<dbReference type="GO" id="GO:0006434">
    <property type="term" value="P:seryl-tRNA aminoacylation"/>
    <property type="evidence" value="ECO:0007669"/>
    <property type="project" value="InterPro"/>
</dbReference>
<dbReference type="InterPro" id="IPR045864">
    <property type="entry name" value="aa-tRNA-synth_II/BPL/LPL"/>
</dbReference>
<organism evidence="12 13">
    <name type="scientific">Collybiopsis confluens</name>
    <dbReference type="NCBI Taxonomy" id="2823264"/>
    <lineage>
        <taxon>Eukaryota</taxon>
        <taxon>Fungi</taxon>
        <taxon>Dikarya</taxon>
        <taxon>Basidiomycota</taxon>
        <taxon>Agaricomycotina</taxon>
        <taxon>Agaricomycetes</taxon>
        <taxon>Agaricomycetidae</taxon>
        <taxon>Agaricales</taxon>
        <taxon>Marasmiineae</taxon>
        <taxon>Omphalotaceae</taxon>
        <taxon>Collybiopsis</taxon>
    </lineage>
</organism>
<dbReference type="PRINTS" id="PR00981">
    <property type="entry name" value="TRNASYNTHSER"/>
</dbReference>
<keyword evidence="3" id="KW-0547">Nucleotide-binding</keyword>
<dbReference type="Proteomes" id="UP000518752">
    <property type="component" value="Unassembled WGS sequence"/>
</dbReference>
<dbReference type="EMBL" id="JAACJN010000133">
    <property type="protein sequence ID" value="KAF5368671.1"/>
    <property type="molecule type" value="Genomic_DNA"/>
</dbReference>
<evidence type="ECO:0000313" key="12">
    <source>
        <dbReference type="EMBL" id="KAF5368671.1"/>
    </source>
</evidence>
<dbReference type="InterPro" id="IPR036291">
    <property type="entry name" value="NAD(P)-bd_dom_sf"/>
</dbReference>
<dbReference type="SUPFAM" id="SSF48179">
    <property type="entry name" value="6-phosphogluconate dehydrogenase C-terminal domain-like"/>
    <property type="match status" value="2"/>
</dbReference>
<keyword evidence="13" id="KW-1185">Reference proteome</keyword>
<proteinExistence type="predicted"/>
<keyword evidence="4" id="KW-0067">ATP-binding</keyword>
<evidence type="ECO:0000259" key="10">
    <source>
        <dbReference type="PROSITE" id="PS50862"/>
    </source>
</evidence>
<dbReference type="Pfam" id="PF02403">
    <property type="entry name" value="Seryl_tRNA_N"/>
    <property type="match status" value="1"/>
</dbReference>
<dbReference type="SUPFAM" id="SSF51735">
    <property type="entry name" value="NAD(P)-binding Rossmann-fold domains"/>
    <property type="match status" value="1"/>
</dbReference>
<dbReference type="InterPro" id="IPR002314">
    <property type="entry name" value="aa-tRNA-synt_IIb"/>
</dbReference>
<feature type="region of interest" description="Disordered" evidence="9">
    <location>
        <begin position="693"/>
        <end position="719"/>
    </location>
</feature>
<dbReference type="InterPro" id="IPR002317">
    <property type="entry name" value="Ser-tRNA-ligase_type_1"/>
</dbReference>
<feature type="domain" description="Prephenate/arogenate dehydrogenase" evidence="11">
    <location>
        <begin position="368"/>
        <end position="669"/>
    </location>
</feature>
<dbReference type="Gene3D" id="3.40.50.720">
    <property type="entry name" value="NAD(P)-binding Rossmann-like Domain"/>
    <property type="match status" value="1"/>
</dbReference>
<evidence type="ECO:0000256" key="4">
    <source>
        <dbReference type="ARBA" id="ARBA00022840"/>
    </source>
</evidence>
<dbReference type="Gene3D" id="1.10.287.40">
    <property type="entry name" value="Serine-tRNA synthetase, tRNA binding domain"/>
    <property type="match status" value="1"/>
</dbReference>
<sequence>MTLDVLHFIDNKGGNAEEIRESQRKRGHPVEIVDEIIQMYNDWVKLDFEANSLSKQVNTVQKEISAKKKAKEPADELVAQKKELDNQVEAKRKETRDFEVLMRKKAAGVGNIVGPKVPVSDTEDDNAVIRTWHPADEADTPPERTGIMPHHEVLLRLDAMDLDRGAKVAGHRGYYLTNDGIDLNQALISYGLDFLRKKGYKKIQPPFMMNKDWMAKTAQLDQFDEELYKVIADDDEKYLIATSEQPISVFHSDEWLEKTQLPIRYAGYSTCFRKEAGSAGRDMWGIFRVHQFEKVEQFIVEDPEKSWETLETMIKNSEEFYQSLGLRYQVVEIVSSALNLAAAMKYDLEAWFPFQRGYKELVSCSNCTDYRIIGMGAMGKMYAKLFAKAGWKKIHVCDRPENSEVLREYCLSSKLGPSVAAAATGKKSSNIPNVQVMKDGHAVARSSDFMMYSVEAEFIGRVVEEYGPSTKIGAVVAGQTSVKAPEREAFENSLPEDVHIVSIHSLHGPTVNPVGQPLVIINHRGSDTALHLVENLLRSFGSRYVYLSYEEHDLVTANTQAVTHAAFLSMGTAWASEGFYPWEQNLYVGGIETVKVNLALRIYSNAWHVYAGLAILNPKAREQINQYAQSATELYKIILGAGGGKEKEREFTLRKRIEWGQSVIFGDRRKNRKPILLSADILDRFSLGPSKAPAAATANGNPTSSNSESCSDSDSKERPERCRKANSHLSLLAMVDCWAHLDINPFYHLDLAATPLFRLFLGVAEHLFLNPPLLEQTIQSAIYDTWHRANDLEFVVAARGWSQCVSFMSFEVYRKRFDETRVFFEPRFGEVGVLGSEMIKTVMESEVGPGQDGKTG</sequence>
<dbReference type="EC" id="6.1.1.11" evidence="1"/>
<keyword evidence="5" id="KW-0560">Oxidoreductase</keyword>
<dbReference type="Gene3D" id="3.30.930.10">
    <property type="entry name" value="Bira Bifunctional Protein, Domain 2"/>
    <property type="match status" value="1"/>
</dbReference>
<name>A0A8H5GP93_9AGAR</name>
<dbReference type="InterPro" id="IPR015866">
    <property type="entry name" value="Ser-tRNA-synth_1_N"/>
</dbReference>
<dbReference type="InterPro" id="IPR008927">
    <property type="entry name" value="6-PGluconate_DH-like_C_sf"/>
</dbReference>
<dbReference type="InterPro" id="IPR006195">
    <property type="entry name" value="aa-tRNA-synth_II"/>
</dbReference>
<dbReference type="GO" id="GO:0004828">
    <property type="term" value="F:serine-tRNA ligase activity"/>
    <property type="evidence" value="ECO:0007669"/>
    <property type="project" value="UniProtKB-EC"/>
</dbReference>
<evidence type="ECO:0000256" key="6">
    <source>
        <dbReference type="ARBA" id="ARBA00023146"/>
    </source>
</evidence>
<evidence type="ECO:0000259" key="11">
    <source>
        <dbReference type="PROSITE" id="PS51176"/>
    </source>
</evidence>
<evidence type="ECO:0000256" key="1">
    <source>
        <dbReference type="ARBA" id="ARBA00012840"/>
    </source>
</evidence>
<reference evidence="12 13" key="1">
    <citation type="journal article" date="2020" name="ISME J.">
        <title>Uncovering the hidden diversity of litter-decomposition mechanisms in mushroom-forming fungi.</title>
        <authorList>
            <person name="Floudas D."/>
            <person name="Bentzer J."/>
            <person name="Ahren D."/>
            <person name="Johansson T."/>
            <person name="Persson P."/>
            <person name="Tunlid A."/>
        </authorList>
    </citation>
    <scope>NUCLEOTIDE SEQUENCE [LARGE SCALE GENOMIC DNA]</scope>
    <source>
        <strain evidence="12 13">CBS 406.79</strain>
    </source>
</reference>
<accession>A0A8H5GP93</accession>
<feature type="compositionally biased region" description="Low complexity" evidence="9">
    <location>
        <begin position="693"/>
        <end position="712"/>
    </location>
</feature>